<dbReference type="InterPro" id="IPR007125">
    <property type="entry name" value="H2A/H2B/H3"/>
</dbReference>
<dbReference type="GO" id="GO:0030527">
    <property type="term" value="F:structural constituent of chromatin"/>
    <property type="evidence" value="ECO:0007669"/>
    <property type="project" value="InterPro"/>
</dbReference>
<evidence type="ECO:0000256" key="9">
    <source>
        <dbReference type="ARBA" id="ARBA00023269"/>
    </source>
</evidence>
<evidence type="ECO:0000259" key="12">
    <source>
        <dbReference type="Pfam" id="PF00125"/>
    </source>
</evidence>
<evidence type="ECO:0000256" key="10">
    <source>
        <dbReference type="RuleBase" id="RU003767"/>
    </source>
</evidence>
<dbReference type="FunFam" id="1.10.20.10:FF:000008">
    <property type="entry name" value="Histone H2A"/>
    <property type="match status" value="1"/>
</dbReference>
<evidence type="ECO:0000313" key="15">
    <source>
        <dbReference type="EMBL" id="KAJ3604462.1"/>
    </source>
</evidence>
<dbReference type="Proteomes" id="UP001148018">
    <property type="component" value="Unassembled WGS sequence"/>
</dbReference>
<keyword evidence="7 10" id="KW-0238">DNA-binding</keyword>
<dbReference type="InterPro" id="IPR032458">
    <property type="entry name" value="Histone_H2A_CS"/>
</dbReference>
<evidence type="ECO:0000256" key="7">
    <source>
        <dbReference type="ARBA" id="ARBA00023125"/>
    </source>
</evidence>
<dbReference type="EMBL" id="JANIIK010000044">
    <property type="protein sequence ID" value="KAJ3604461.1"/>
    <property type="molecule type" value="Genomic_DNA"/>
</dbReference>
<comment type="subcellular location">
    <subcellularLocation>
        <location evidence="2">Chromosome</location>
    </subcellularLocation>
    <subcellularLocation>
        <location evidence="1 10">Nucleus</location>
    </subcellularLocation>
</comment>
<dbReference type="InterPro" id="IPR002119">
    <property type="entry name" value="Histone_H2A"/>
</dbReference>
<comment type="similarity">
    <text evidence="3 10">Belongs to the histone H2A family.</text>
</comment>
<evidence type="ECO:0000256" key="3">
    <source>
        <dbReference type="ARBA" id="ARBA00010691"/>
    </source>
</evidence>
<dbReference type="PANTHER" id="PTHR23430">
    <property type="entry name" value="HISTONE H2A"/>
    <property type="match status" value="1"/>
</dbReference>
<comment type="subunit">
    <text evidence="10">The nucleosome is a histone octamer containing two molecules each of H2A, H2B, H3 and H4 assembled in one H3-H4 heterotetramer and two H2A-H2B heterodimers. The octamer wraps approximately 147 bp of DNA.</text>
</comment>
<keyword evidence="5" id="KW-0832">Ubl conjugation</keyword>
<dbReference type="GO" id="GO:0046982">
    <property type="term" value="F:protein heterodimerization activity"/>
    <property type="evidence" value="ECO:0007669"/>
    <property type="project" value="InterPro"/>
</dbReference>
<feature type="domain" description="Histone H2A C-terminal" evidence="13">
    <location>
        <begin position="91"/>
        <end position="124"/>
    </location>
</feature>
<reference evidence="15" key="1">
    <citation type="submission" date="2022-07" db="EMBL/GenBank/DDBJ databases">
        <title>Chromosome-level genome of Muraenolepis orangiensis.</title>
        <authorList>
            <person name="Kim J."/>
        </authorList>
    </citation>
    <scope>NUCLEOTIDE SEQUENCE</scope>
    <source>
        <strain evidence="15">KU_S4_2022</strain>
        <tissue evidence="15">Muscle</tissue>
    </source>
</reference>
<dbReference type="SMART" id="SM00414">
    <property type="entry name" value="H2A"/>
    <property type="match status" value="1"/>
</dbReference>
<dbReference type="InterPro" id="IPR032454">
    <property type="entry name" value="Histone_H2A_C"/>
</dbReference>
<evidence type="ECO:0000256" key="8">
    <source>
        <dbReference type="ARBA" id="ARBA00023242"/>
    </source>
</evidence>
<dbReference type="GO" id="GO:0000786">
    <property type="term" value="C:nucleosome"/>
    <property type="evidence" value="ECO:0007669"/>
    <property type="project" value="UniProtKB-KW"/>
</dbReference>
<dbReference type="EMBL" id="JANIIK010000044">
    <property type="protein sequence ID" value="KAJ3604463.1"/>
    <property type="molecule type" value="Genomic_DNA"/>
</dbReference>
<dbReference type="AlphaFoldDB" id="A0A9Q0EAR5"/>
<comment type="caution">
    <text evidence="15">The sequence shown here is derived from an EMBL/GenBank/DDBJ whole genome shotgun (WGS) entry which is preliminary data.</text>
</comment>
<protein>
    <recommendedName>
        <fullName evidence="10">Histone H2A</fullName>
    </recommendedName>
</protein>
<keyword evidence="9 10" id="KW-0544">Nucleosome core</keyword>
<dbReference type="Pfam" id="PF16211">
    <property type="entry name" value="Histone_H2A_C"/>
    <property type="match status" value="1"/>
</dbReference>
<evidence type="ECO:0000256" key="4">
    <source>
        <dbReference type="ARBA" id="ARBA00022454"/>
    </source>
</evidence>
<evidence type="ECO:0000313" key="14">
    <source>
        <dbReference type="EMBL" id="KAJ3604461.1"/>
    </source>
</evidence>
<evidence type="ECO:0000313" key="17">
    <source>
        <dbReference type="Proteomes" id="UP001148018"/>
    </source>
</evidence>
<dbReference type="GO" id="GO:0003677">
    <property type="term" value="F:DNA binding"/>
    <property type="evidence" value="ECO:0007669"/>
    <property type="project" value="UniProtKB-KW"/>
</dbReference>
<dbReference type="SUPFAM" id="SSF47113">
    <property type="entry name" value="Histone-fold"/>
    <property type="match status" value="1"/>
</dbReference>
<dbReference type="Pfam" id="PF00125">
    <property type="entry name" value="Histone"/>
    <property type="match status" value="1"/>
</dbReference>
<evidence type="ECO:0000256" key="1">
    <source>
        <dbReference type="ARBA" id="ARBA00004123"/>
    </source>
</evidence>
<evidence type="ECO:0000256" key="2">
    <source>
        <dbReference type="ARBA" id="ARBA00004286"/>
    </source>
</evidence>
<dbReference type="PROSITE" id="PS00046">
    <property type="entry name" value="HISTONE_H2A"/>
    <property type="match status" value="1"/>
</dbReference>
<dbReference type="OrthoDB" id="9421954at2759"/>
<dbReference type="Gene3D" id="1.10.20.10">
    <property type="entry name" value="Histone, subunit A"/>
    <property type="match status" value="1"/>
</dbReference>
<dbReference type="GO" id="GO:0005634">
    <property type="term" value="C:nucleus"/>
    <property type="evidence" value="ECO:0007669"/>
    <property type="project" value="UniProtKB-SubCell"/>
</dbReference>
<organism evidence="15 17">
    <name type="scientific">Muraenolepis orangiensis</name>
    <name type="common">Patagonian moray cod</name>
    <dbReference type="NCBI Taxonomy" id="630683"/>
    <lineage>
        <taxon>Eukaryota</taxon>
        <taxon>Metazoa</taxon>
        <taxon>Chordata</taxon>
        <taxon>Craniata</taxon>
        <taxon>Vertebrata</taxon>
        <taxon>Euteleostomi</taxon>
        <taxon>Actinopterygii</taxon>
        <taxon>Neopterygii</taxon>
        <taxon>Teleostei</taxon>
        <taxon>Neoteleostei</taxon>
        <taxon>Acanthomorphata</taxon>
        <taxon>Zeiogadaria</taxon>
        <taxon>Gadariae</taxon>
        <taxon>Gadiformes</taxon>
        <taxon>Muraenolepidoidei</taxon>
        <taxon>Muraenolepididae</taxon>
        <taxon>Muraenolepis</taxon>
    </lineage>
</organism>
<name>A0A9Q0EAR5_9TELE</name>
<gene>
    <name evidence="14" type="ORF">NHX12_029201</name>
    <name evidence="15" type="ORF">NHX12_029202</name>
    <name evidence="16" type="ORF">NHX12_029203</name>
</gene>
<keyword evidence="8 10" id="KW-0539">Nucleus</keyword>
<keyword evidence="6" id="KW-0007">Acetylation</keyword>
<evidence type="ECO:0000256" key="11">
    <source>
        <dbReference type="SAM" id="MobiDB-lite"/>
    </source>
</evidence>
<accession>A0A9Q0EAR5</accession>
<keyword evidence="4 10" id="KW-0158">Chromosome</keyword>
<dbReference type="PRINTS" id="PR00620">
    <property type="entry name" value="HISTONEH2A"/>
</dbReference>
<keyword evidence="17" id="KW-1185">Reference proteome</keyword>
<sequence>MSGRGKKAKVKTGSVTKSARAGLTFPVGRINRLLKKGNYSKRVGVGAAVYLAAILEYLCAEVLELSGNACYANKKNRIGPRHVQLAVRNDEELNRLLAGVTISEGGVLPNIQATLLPKKTRRPKGDNGDAAEQVPSQES</sequence>
<proteinExistence type="inferred from homology"/>
<feature type="domain" description="Core Histone H2A/H2B/H3" evidence="12">
    <location>
        <begin position="8"/>
        <end position="88"/>
    </location>
</feature>
<dbReference type="InterPro" id="IPR009072">
    <property type="entry name" value="Histone-fold"/>
</dbReference>
<evidence type="ECO:0000313" key="16">
    <source>
        <dbReference type="EMBL" id="KAJ3604463.1"/>
    </source>
</evidence>
<evidence type="ECO:0000256" key="6">
    <source>
        <dbReference type="ARBA" id="ARBA00022990"/>
    </source>
</evidence>
<evidence type="ECO:0000259" key="13">
    <source>
        <dbReference type="Pfam" id="PF16211"/>
    </source>
</evidence>
<dbReference type="EMBL" id="JANIIK010000044">
    <property type="protein sequence ID" value="KAJ3604462.1"/>
    <property type="molecule type" value="Genomic_DNA"/>
</dbReference>
<evidence type="ECO:0000256" key="5">
    <source>
        <dbReference type="ARBA" id="ARBA00022843"/>
    </source>
</evidence>
<dbReference type="CDD" id="cd00074">
    <property type="entry name" value="HFD_H2A"/>
    <property type="match status" value="1"/>
</dbReference>
<feature type="region of interest" description="Disordered" evidence="11">
    <location>
        <begin position="116"/>
        <end position="139"/>
    </location>
</feature>